<dbReference type="Pfam" id="PF07715">
    <property type="entry name" value="Plug"/>
    <property type="match status" value="1"/>
</dbReference>
<organism evidence="7 8">
    <name type="scientific">Marseilla massiliensis</name>
    <dbReference type="NCBI Taxonomy" id="1841864"/>
    <lineage>
        <taxon>Bacteria</taxon>
        <taxon>Pseudomonadati</taxon>
        <taxon>Bacteroidota</taxon>
        <taxon>Bacteroidia</taxon>
        <taxon>Bacteroidales</taxon>
        <taxon>Prevotellaceae</taxon>
        <taxon>Marseilla</taxon>
    </lineage>
</organism>
<dbReference type="PANTHER" id="PTHR30069">
    <property type="entry name" value="TONB-DEPENDENT OUTER MEMBRANE RECEPTOR"/>
    <property type="match status" value="1"/>
</dbReference>
<evidence type="ECO:0000256" key="2">
    <source>
        <dbReference type="PROSITE-ProRule" id="PRU01360"/>
    </source>
</evidence>
<gene>
    <name evidence="7" type="ORF">H6B30_03850</name>
</gene>
<dbReference type="PANTHER" id="PTHR30069:SF29">
    <property type="entry name" value="HEMOGLOBIN AND HEMOGLOBIN-HAPTOGLOBIN-BINDING PROTEIN 1-RELATED"/>
    <property type="match status" value="1"/>
</dbReference>
<comment type="similarity">
    <text evidence="2 3">Belongs to the TonB-dependent receptor family.</text>
</comment>
<dbReference type="Pfam" id="PF00593">
    <property type="entry name" value="TonB_dep_Rec_b-barrel"/>
    <property type="match status" value="1"/>
</dbReference>
<dbReference type="SUPFAM" id="SSF56935">
    <property type="entry name" value="Porins"/>
    <property type="match status" value="1"/>
</dbReference>
<dbReference type="NCBIfam" id="TIGR04057">
    <property type="entry name" value="SusC_RagA_signa"/>
    <property type="match status" value="1"/>
</dbReference>
<comment type="caution">
    <text evidence="7">The sequence shown here is derived from an EMBL/GenBank/DDBJ whole genome shotgun (WGS) entry which is preliminary data.</text>
</comment>
<keyword evidence="2" id="KW-0813">Transport</keyword>
<evidence type="ECO:0000256" key="3">
    <source>
        <dbReference type="RuleBase" id="RU003357"/>
    </source>
</evidence>
<dbReference type="InterPro" id="IPR000531">
    <property type="entry name" value="Beta-barrel_TonB"/>
</dbReference>
<evidence type="ECO:0000313" key="8">
    <source>
        <dbReference type="Proteomes" id="UP000764045"/>
    </source>
</evidence>
<dbReference type="InterPro" id="IPR023996">
    <property type="entry name" value="TonB-dep_OMP_SusC/RagA"/>
</dbReference>
<feature type="signal peptide" evidence="4">
    <location>
        <begin position="1"/>
        <end position="21"/>
    </location>
</feature>
<evidence type="ECO:0000259" key="5">
    <source>
        <dbReference type="Pfam" id="PF00593"/>
    </source>
</evidence>
<comment type="subcellular location">
    <subcellularLocation>
        <location evidence="2">Cell outer membrane</location>
        <topology evidence="2">Multi-pass membrane protein</topology>
    </subcellularLocation>
</comment>
<dbReference type="AlphaFoldDB" id="A0A939B3U6"/>
<keyword evidence="2" id="KW-0998">Cell outer membrane</keyword>
<dbReference type="RefSeq" id="WP_205108093.1">
    <property type="nucleotide sequence ID" value="NZ_JACJJL010000004.1"/>
</dbReference>
<evidence type="ECO:0000256" key="4">
    <source>
        <dbReference type="SAM" id="SignalP"/>
    </source>
</evidence>
<evidence type="ECO:0000256" key="1">
    <source>
        <dbReference type="ARBA" id="ARBA00022729"/>
    </source>
</evidence>
<dbReference type="Gene3D" id="2.170.130.10">
    <property type="entry name" value="TonB-dependent receptor, plug domain"/>
    <property type="match status" value="1"/>
</dbReference>
<dbReference type="InterPro" id="IPR037066">
    <property type="entry name" value="Plug_dom_sf"/>
</dbReference>
<dbReference type="Proteomes" id="UP000764045">
    <property type="component" value="Unassembled WGS sequence"/>
</dbReference>
<dbReference type="PROSITE" id="PS52016">
    <property type="entry name" value="TONB_DEPENDENT_REC_3"/>
    <property type="match status" value="1"/>
</dbReference>
<dbReference type="SUPFAM" id="SSF49464">
    <property type="entry name" value="Carboxypeptidase regulatory domain-like"/>
    <property type="match status" value="1"/>
</dbReference>
<dbReference type="Gene3D" id="2.60.40.1120">
    <property type="entry name" value="Carboxypeptidase-like, regulatory domain"/>
    <property type="match status" value="1"/>
</dbReference>
<evidence type="ECO:0000313" key="7">
    <source>
        <dbReference type="EMBL" id="MBM6660896.1"/>
    </source>
</evidence>
<dbReference type="NCBIfam" id="TIGR04056">
    <property type="entry name" value="OMP_RagA_SusC"/>
    <property type="match status" value="1"/>
</dbReference>
<sequence>MRKRLFIILSLLITTCGFAMAQALIRGSVVSDSDGSPVIGATIVVDGTSKGTVTNGDGKFSITLPAGKKNVRISYIGFEPQTVAAKNGMKVKLLEAKNELAETIITGYGNFKKASFTGSAQSLKTDAMQDVPVISIADKLSGGVAGVSISQTSGAPGGTKSIRIRGMSSINAGNDPLIVVDGTPVQSGDANPFSGSYNDTGSDLLSTINPNDIESMTVIKDAAAASLYGSRAANGVIVITTKSGKAGKTKLSFRSDWGFSNMAINYRPTLGGDDRRALLSKGLENQAIYDLGMSAADAKAYAESKIDAYASMPKNGWTDWKDLLFRTGSHQNYQMSVTGGNTDTKFYASLAYNKQLGIAYDQGLERITGNANLQHSFGRFDLQVTTQLSRTRQDLANEGTSFTSPIMNYAWVQNPSSTPYNDDGTLNDGCGLFGVNPIFERDHSSDVYTFTKAFSTVKLTYNIWDNLKLSEKIAYDYFDGTEDVLWDKFSNNGGPGGVMQRDKLSYQQLNSQTQLTYEKTFGQHNVNVLLGFETENFVNSDNYVSGQKYPGQLYEFGNAAETNASSGYSSYRLTSYLGRIDYNYAGRYYIGASMRTDGTSKLSRDNRWGTFWSVSGAWRFIDEKFMAAVKDVLSDGKLRLSYGVNGTQPSDYYAYMNLYKYSNQNYNGMSGMGIVGIANPDLRWEKNKTWNIGLDLQFLHRISVTLDYYQRKTSDLIYNLPVSMTGGHYRYDGNAGAYVFTQPMNVGEMENKGFEMTVTSVNFDTKDFNWTTSLNLSHNSNKLTKLDGESQEIISGPMIHRVGEPYYSYYLYEYAGVDAQTGKPLYYINDGTDNARNTTTEIAQANKTIVGKHDPAIEGGLTNTLRYKFIDLSFTLTYSVGGEAFDYATWQHTDGGRYLYGGAVPASYDLSEMWTGPGDTNAKLPKFQYGSASTTASSRWLMPTDYLRLKSLTIGFSAPTSFISKLGLTKARAYFSGSNLLTWKSKDLVVDPEMSPSGIMTFETPAYRTFAFGVELDF</sequence>
<dbReference type="GO" id="GO:0015344">
    <property type="term" value="F:siderophore uptake transmembrane transporter activity"/>
    <property type="evidence" value="ECO:0007669"/>
    <property type="project" value="TreeGrafter"/>
</dbReference>
<feature type="chain" id="PRO_5038013488" evidence="4">
    <location>
        <begin position="22"/>
        <end position="1018"/>
    </location>
</feature>
<dbReference type="InterPro" id="IPR039426">
    <property type="entry name" value="TonB-dep_rcpt-like"/>
</dbReference>
<keyword evidence="2" id="KW-1134">Transmembrane beta strand</keyword>
<proteinExistence type="inferred from homology"/>
<keyword evidence="2" id="KW-0812">Transmembrane</keyword>
<dbReference type="InterPro" id="IPR012910">
    <property type="entry name" value="Plug_dom"/>
</dbReference>
<keyword evidence="7" id="KW-0675">Receptor</keyword>
<keyword evidence="2 3" id="KW-0472">Membrane</keyword>
<keyword evidence="1 4" id="KW-0732">Signal</keyword>
<feature type="domain" description="TonB-dependent receptor-like beta-barrel" evidence="5">
    <location>
        <begin position="408"/>
        <end position="782"/>
    </location>
</feature>
<reference evidence="7 8" key="1">
    <citation type="journal article" date="2021" name="Sci. Rep.">
        <title>The distribution of antibiotic resistance genes in chicken gut microbiota commensals.</title>
        <authorList>
            <person name="Juricova H."/>
            <person name="Matiasovicova J."/>
            <person name="Kubasova T."/>
            <person name="Cejkova D."/>
            <person name="Rychlik I."/>
        </authorList>
    </citation>
    <scope>NUCLEOTIDE SEQUENCE [LARGE SCALE GENOMIC DNA]</scope>
    <source>
        <strain evidence="7 8">An819</strain>
    </source>
</reference>
<feature type="domain" description="TonB-dependent receptor plug" evidence="6">
    <location>
        <begin position="113"/>
        <end position="236"/>
    </location>
</feature>
<protein>
    <submittedName>
        <fullName evidence="7">TonB-dependent receptor</fullName>
    </submittedName>
</protein>
<keyword evidence="8" id="KW-1185">Reference proteome</keyword>
<evidence type="ECO:0000259" key="6">
    <source>
        <dbReference type="Pfam" id="PF07715"/>
    </source>
</evidence>
<keyword evidence="3" id="KW-0798">TonB box</keyword>
<dbReference type="Pfam" id="PF13715">
    <property type="entry name" value="CarbopepD_reg_2"/>
    <property type="match status" value="1"/>
</dbReference>
<dbReference type="GO" id="GO:0044718">
    <property type="term" value="P:siderophore transmembrane transport"/>
    <property type="evidence" value="ECO:0007669"/>
    <property type="project" value="TreeGrafter"/>
</dbReference>
<accession>A0A939B3U6</accession>
<dbReference type="EMBL" id="JACJJL010000004">
    <property type="protein sequence ID" value="MBM6660896.1"/>
    <property type="molecule type" value="Genomic_DNA"/>
</dbReference>
<dbReference type="InterPro" id="IPR008969">
    <property type="entry name" value="CarboxyPept-like_regulatory"/>
</dbReference>
<name>A0A939B3U6_9BACT</name>
<dbReference type="InterPro" id="IPR023997">
    <property type="entry name" value="TonB-dep_OMP_SusC/RagA_CS"/>
</dbReference>
<dbReference type="GO" id="GO:0009279">
    <property type="term" value="C:cell outer membrane"/>
    <property type="evidence" value="ECO:0007669"/>
    <property type="project" value="UniProtKB-SubCell"/>
</dbReference>